<reference evidence="2" key="1">
    <citation type="submission" date="2019-08" db="EMBL/GenBank/DDBJ databases">
        <authorList>
            <person name="Kucharzyk K."/>
            <person name="Murdoch R.W."/>
            <person name="Higgins S."/>
            <person name="Loffler F."/>
        </authorList>
    </citation>
    <scope>NUCLEOTIDE SEQUENCE</scope>
</reference>
<evidence type="ECO:0000256" key="1">
    <source>
        <dbReference type="SAM" id="MobiDB-lite"/>
    </source>
</evidence>
<organism evidence="2">
    <name type="scientific">bioreactor metagenome</name>
    <dbReference type="NCBI Taxonomy" id="1076179"/>
    <lineage>
        <taxon>unclassified sequences</taxon>
        <taxon>metagenomes</taxon>
        <taxon>ecological metagenomes</taxon>
    </lineage>
</organism>
<dbReference type="EMBL" id="VSSQ01000032">
    <property type="protein sequence ID" value="MPL66381.1"/>
    <property type="molecule type" value="Genomic_DNA"/>
</dbReference>
<comment type="caution">
    <text evidence="2">The sequence shown here is derived from an EMBL/GenBank/DDBJ whole genome shotgun (WGS) entry which is preliminary data.</text>
</comment>
<name>A0A644TKX7_9ZZZZ</name>
<dbReference type="AlphaFoldDB" id="A0A644TKX7"/>
<gene>
    <name evidence="2" type="ORF">SDC9_12054</name>
</gene>
<feature type="region of interest" description="Disordered" evidence="1">
    <location>
        <begin position="822"/>
        <end position="842"/>
    </location>
</feature>
<proteinExistence type="predicted"/>
<accession>A0A644TKX7</accession>
<dbReference type="AntiFam" id="ANF00162">
    <property type="entry name" value="Shadow ORF (opposite ppdK)"/>
</dbReference>
<evidence type="ECO:0008006" key="3">
    <source>
        <dbReference type="Google" id="ProtNLM"/>
    </source>
</evidence>
<evidence type="ECO:0000313" key="2">
    <source>
        <dbReference type="EMBL" id="MPL66381.1"/>
    </source>
</evidence>
<sequence length="842" mass="88085">MAELDALGLAAMFAADADLEIRPGRAAALDAQLHQFSDADLIDGHEGVLGEDGLSAFLLGLDVIGKEAPGVVPGKSKGHLGEIVGAEGEELRGLGDLIGEERRPGNFDHGAHEVFHLGLGLGDDGIGHGPDLIGEDLEFLLVDGQGDHDFGQNLDFFLVALHRGFDDRRHLHIENFGIGNGQAAASVTQHGVGFVELVAAHPDELRALAGYLGELVDTDVVLGGELVQGGIDEPDGDGLAVHGFEDADEIFPLEGQELGQCLFPGLQIVGDDHFLDGQLAFLGVGGVLEVLEEHMLGPAETNAFGAQLYGLGRVLGRVGVGAHLQAAYLVAPGKEGFEFLGLFGLGQGQGGGENLAGRAVDGDLVSLLENLAAHPHEFGFVVYIQGLAADYAAFAPAPGHDGGVGSLSAGGGENALGGEHAADILGGGFAADENDLFALGGHGFGILGVEHQFAGGRAGNGIDAGGELQFLELGGAYGGRVDDGVEDTFDLFGRYALNSLFLGDEAFLDHIHRDLECGGGQALAGAALKHVELLVLDGEFQILHFLEVLLQYRPYLEKLLIGLGKLGRQFHKTHGGADAGHHILTLGVDQAIAVEFVLARVGIPGEADAGTGVVALVAEDHLNHVDRRTLEVGDFLDTPVGHRFLGFPGVEDRVYRSPELLHGILGEFLSLLGFIESLELGAEFLEIPGLEFGVVLDPELLLHLREHFLHGFLGESHGGGGIHLDEAPVGIVSETGIVGFVGQPLDGDIVQAQVEDCFEHSGHRARGAGANRNEKGILGVAQLFAGHFLQLDDSGFHLVDDVFRKLAFCPVVFLAGGYADRETGGDGETDPGHLHKPLAFSA</sequence>
<protein>
    <recommendedName>
        <fullName evidence="3">NAD-specific glutamate dehydrogenase</fullName>
    </recommendedName>
</protein>